<evidence type="ECO:0000313" key="3">
    <source>
        <dbReference type="Proteomes" id="UP000095281"/>
    </source>
</evidence>
<dbReference type="AlphaFoldDB" id="A0A1I8BMM7"/>
<dbReference type="GO" id="GO:0033617">
    <property type="term" value="P:mitochondrial respiratory chain complex IV assembly"/>
    <property type="evidence" value="ECO:0007669"/>
    <property type="project" value="InterPro"/>
</dbReference>
<name>A0A1I8BMM7_MELHA</name>
<keyword evidence="3" id="KW-1185">Reference proteome</keyword>
<dbReference type="Pfam" id="PF15061">
    <property type="entry name" value="MITRAC7_Phoenixin"/>
    <property type="match status" value="1"/>
</dbReference>
<dbReference type="Proteomes" id="UP000095281">
    <property type="component" value="Unplaced"/>
</dbReference>
<keyword evidence="2" id="KW-0472">Membrane</keyword>
<accession>A0A1I8BMM7</accession>
<dbReference type="InterPro" id="IPR027917">
    <property type="entry name" value="MITRAC7/Phoenixin"/>
</dbReference>
<sequence>MRYPTGGPKIPPWTRLSDTIVRIKDKMEISGNKVVIVGTVGVIGLAFYMTAIQPKINHEFYAKRQKQLYESLPVSRDQIAADSHLPTWRDPFDRETRNNKIQYGK</sequence>
<evidence type="ECO:0000313" key="4">
    <source>
        <dbReference type="WBParaSite" id="MhA1_Contig332.frz3.gene8"/>
    </source>
</evidence>
<evidence type="ECO:0000256" key="1">
    <source>
        <dbReference type="SAM" id="MobiDB-lite"/>
    </source>
</evidence>
<feature type="transmembrane region" description="Helical" evidence="2">
    <location>
        <begin position="34"/>
        <end position="51"/>
    </location>
</feature>
<organism evidence="3 4">
    <name type="scientific">Meloidogyne hapla</name>
    <name type="common">Root-knot nematode worm</name>
    <dbReference type="NCBI Taxonomy" id="6305"/>
    <lineage>
        <taxon>Eukaryota</taxon>
        <taxon>Metazoa</taxon>
        <taxon>Ecdysozoa</taxon>
        <taxon>Nematoda</taxon>
        <taxon>Chromadorea</taxon>
        <taxon>Rhabditida</taxon>
        <taxon>Tylenchina</taxon>
        <taxon>Tylenchomorpha</taxon>
        <taxon>Tylenchoidea</taxon>
        <taxon>Meloidogynidae</taxon>
        <taxon>Meloidogyninae</taxon>
        <taxon>Meloidogyne</taxon>
    </lineage>
</organism>
<dbReference type="GO" id="GO:0016020">
    <property type="term" value="C:membrane"/>
    <property type="evidence" value="ECO:0007669"/>
    <property type="project" value="InterPro"/>
</dbReference>
<reference evidence="4" key="1">
    <citation type="submission" date="2016-11" db="UniProtKB">
        <authorList>
            <consortium name="WormBaseParasite"/>
        </authorList>
    </citation>
    <scope>IDENTIFICATION</scope>
</reference>
<dbReference type="WBParaSite" id="MhA1_Contig332.frz3.gene8">
    <property type="protein sequence ID" value="MhA1_Contig332.frz3.gene8"/>
    <property type="gene ID" value="MhA1_Contig332.frz3.gene8"/>
</dbReference>
<feature type="region of interest" description="Disordered" evidence="1">
    <location>
        <begin position="86"/>
        <end position="105"/>
    </location>
</feature>
<protein>
    <submittedName>
        <fullName evidence="4">Small integral membrane protein 20</fullName>
    </submittedName>
</protein>
<proteinExistence type="predicted"/>
<keyword evidence="2" id="KW-1133">Transmembrane helix</keyword>
<dbReference type="GO" id="GO:0005739">
    <property type="term" value="C:mitochondrion"/>
    <property type="evidence" value="ECO:0007669"/>
    <property type="project" value="GOC"/>
</dbReference>
<keyword evidence="2" id="KW-0812">Transmembrane</keyword>
<evidence type="ECO:0000256" key="2">
    <source>
        <dbReference type="SAM" id="Phobius"/>
    </source>
</evidence>